<keyword evidence="2 7" id="KW-0812">Transmembrane</keyword>
<feature type="transmembrane region" description="Helical" evidence="7">
    <location>
        <begin position="648"/>
        <end position="670"/>
    </location>
</feature>
<keyword evidence="5 7" id="KW-0472">Membrane</keyword>
<keyword evidence="4 7" id="KW-1133">Transmembrane helix</keyword>
<evidence type="ECO:0000256" key="3">
    <source>
        <dbReference type="ARBA" id="ARBA00022737"/>
    </source>
</evidence>
<dbReference type="SUPFAM" id="SSF101898">
    <property type="entry name" value="NHL repeat"/>
    <property type="match status" value="1"/>
</dbReference>
<feature type="transmembrane region" description="Helical" evidence="7">
    <location>
        <begin position="612"/>
        <end position="636"/>
    </location>
</feature>
<dbReference type="SUPFAM" id="SSF48452">
    <property type="entry name" value="TPR-like"/>
    <property type="match status" value="1"/>
</dbReference>
<feature type="domain" description="Yip1" evidence="9">
    <location>
        <begin position="492"/>
        <end position="662"/>
    </location>
</feature>
<keyword evidence="8" id="KW-0732">Signal</keyword>
<evidence type="ECO:0000256" key="7">
    <source>
        <dbReference type="SAM" id="Phobius"/>
    </source>
</evidence>
<evidence type="ECO:0000256" key="4">
    <source>
        <dbReference type="ARBA" id="ARBA00022989"/>
    </source>
</evidence>
<feature type="signal peptide" evidence="8">
    <location>
        <begin position="1"/>
        <end position="26"/>
    </location>
</feature>
<protein>
    <recommendedName>
        <fullName evidence="9">Yip1 domain-containing protein</fullName>
    </recommendedName>
</protein>
<dbReference type="EMBL" id="CP051680">
    <property type="protein sequence ID" value="QJD84655.1"/>
    <property type="molecule type" value="Genomic_DNA"/>
</dbReference>
<evidence type="ECO:0000256" key="8">
    <source>
        <dbReference type="SAM" id="SignalP"/>
    </source>
</evidence>
<organism evidence="10 11">
    <name type="scientific">Cohnella herbarum</name>
    <dbReference type="NCBI Taxonomy" id="2728023"/>
    <lineage>
        <taxon>Bacteria</taxon>
        <taxon>Bacillati</taxon>
        <taxon>Bacillota</taxon>
        <taxon>Bacilli</taxon>
        <taxon>Bacillales</taxon>
        <taxon>Paenibacillaceae</taxon>
        <taxon>Cohnella</taxon>
    </lineage>
</organism>
<dbReference type="Proteomes" id="UP000502248">
    <property type="component" value="Chromosome"/>
</dbReference>
<keyword evidence="11" id="KW-1185">Reference proteome</keyword>
<dbReference type="Pfam" id="PF04893">
    <property type="entry name" value="Yip1"/>
    <property type="match status" value="1"/>
</dbReference>
<dbReference type="InterPro" id="IPR011990">
    <property type="entry name" value="TPR-like_helical_dom_sf"/>
</dbReference>
<evidence type="ECO:0000256" key="5">
    <source>
        <dbReference type="ARBA" id="ARBA00023136"/>
    </source>
</evidence>
<dbReference type="RefSeq" id="WP_169280936.1">
    <property type="nucleotide sequence ID" value="NZ_CP051680.1"/>
</dbReference>
<dbReference type="PROSITE" id="PS51125">
    <property type="entry name" value="NHL"/>
    <property type="match status" value="1"/>
</dbReference>
<evidence type="ECO:0000313" key="10">
    <source>
        <dbReference type="EMBL" id="QJD84655.1"/>
    </source>
</evidence>
<dbReference type="Pfam" id="PF01436">
    <property type="entry name" value="NHL"/>
    <property type="match status" value="1"/>
</dbReference>
<feature type="transmembrane region" description="Helical" evidence="7">
    <location>
        <begin position="581"/>
        <end position="600"/>
    </location>
</feature>
<dbReference type="InterPro" id="IPR050952">
    <property type="entry name" value="TRIM-NHL_E3_ligases"/>
</dbReference>
<proteinExistence type="predicted"/>
<dbReference type="PANTHER" id="PTHR24104:SF25">
    <property type="entry name" value="PROTEIN LIN-41"/>
    <property type="match status" value="1"/>
</dbReference>
<evidence type="ECO:0000256" key="6">
    <source>
        <dbReference type="PROSITE-ProRule" id="PRU00504"/>
    </source>
</evidence>
<gene>
    <name evidence="10" type="ORF">HH215_16680</name>
</gene>
<dbReference type="InterPro" id="IPR006977">
    <property type="entry name" value="Yip1_dom"/>
</dbReference>
<dbReference type="PANTHER" id="PTHR24104">
    <property type="entry name" value="E3 UBIQUITIN-PROTEIN LIGASE NHLRC1-RELATED"/>
    <property type="match status" value="1"/>
</dbReference>
<evidence type="ECO:0000256" key="1">
    <source>
        <dbReference type="ARBA" id="ARBA00004141"/>
    </source>
</evidence>
<feature type="chain" id="PRO_5030834661" description="Yip1 domain-containing protein" evidence="8">
    <location>
        <begin position="27"/>
        <end position="687"/>
    </location>
</feature>
<feature type="transmembrane region" description="Helical" evidence="7">
    <location>
        <begin position="510"/>
        <end position="531"/>
    </location>
</feature>
<dbReference type="KEGG" id="cheb:HH215_16680"/>
<feature type="repeat" description="NHL" evidence="6">
    <location>
        <begin position="109"/>
        <end position="143"/>
    </location>
</feature>
<evidence type="ECO:0000256" key="2">
    <source>
        <dbReference type="ARBA" id="ARBA00022692"/>
    </source>
</evidence>
<feature type="transmembrane region" description="Helical" evidence="7">
    <location>
        <begin position="448"/>
        <end position="466"/>
    </location>
</feature>
<evidence type="ECO:0000259" key="9">
    <source>
        <dbReference type="Pfam" id="PF04893"/>
    </source>
</evidence>
<comment type="subcellular location">
    <subcellularLocation>
        <location evidence="1">Membrane</location>
        <topology evidence="1">Multi-pass membrane protein</topology>
    </subcellularLocation>
</comment>
<dbReference type="CDD" id="cd05819">
    <property type="entry name" value="NHL"/>
    <property type="match status" value="1"/>
</dbReference>
<accession>A0A7Z2VKI2</accession>
<dbReference type="AlphaFoldDB" id="A0A7Z2VKI2"/>
<dbReference type="GO" id="GO:0008270">
    <property type="term" value="F:zinc ion binding"/>
    <property type="evidence" value="ECO:0007669"/>
    <property type="project" value="UniProtKB-KW"/>
</dbReference>
<sequence length="687" mass="76363">MMMRTMARSVPVLLAVLLLFPMQASAWQPYDTFYVSHGTGGASTRTYGMQDVYTVGMTIVGKGEQAMKQPSDLFVAADDRLFVADKGNDRVIEYDSGGKWTRSIGDAEGDGALKAPEGVFVRSDGTIYVADTGHQRIAVFDPDGTFLRAFGKPAEGLMPPSYFFMPTKVSVDARGVMYIVSKGSYQGLVRMDGKGEFTGFFGGNRTAGTWLDRLKRTVFTKEQLAKEEIKRPPELTNATIDGSGYVYATTTGVTAGAVKKLTAGGVNRFTSLKTAKFAESDQIADVATDGRDFFYVLDRKENKWDAMISIYSPGGTQLFAFGRIRKEPQQRGVLSYPVGIGIDTRYRLWVLDSDQGLLQAFDRTEFGDAVLTAAADYYVGDYEKSERNWNKVISYNEIIGLAYSGLGEIAAKQGRPKDAMENFRISYDNERYSDAYWTYRLEWIQNDLGYMAGAIAFAWALYRFVLRRLAGRARKVVPASVGRIGRELRDAWRTMFHPFDGFYRIKGRKLSAVTLLLIVLLLVGVKIASLYWTGFIFHPYNLDTIKPASEIARFLAPLAAWVVANYLVSTVKDGEGKFRDVLQSSLFALMPYIALMPLSIALSRLLVLEEGILVSSLASLTWLWSGALLLVSSQVVHNFEFVENLKNSAITVVAICILFLFVAVTTGLTYNVSDFIYQLYKEATVFG</sequence>
<reference evidence="10 11" key="1">
    <citation type="submission" date="2020-04" db="EMBL/GenBank/DDBJ databases">
        <title>Genome sequencing of novel species.</title>
        <authorList>
            <person name="Heo J."/>
            <person name="Kim S.-J."/>
            <person name="Kim J.-S."/>
            <person name="Hong S.-B."/>
            <person name="Kwon S.-W."/>
        </authorList>
    </citation>
    <scope>NUCLEOTIDE SEQUENCE [LARGE SCALE GENOMIC DNA]</scope>
    <source>
        <strain evidence="10 11">MFER-1</strain>
    </source>
</reference>
<dbReference type="GO" id="GO:0016020">
    <property type="term" value="C:membrane"/>
    <property type="evidence" value="ECO:0007669"/>
    <property type="project" value="UniProtKB-SubCell"/>
</dbReference>
<keyword evidence="3" id="KW-0677">Repeat</keyword>
<dbReference type="Gene3D" id="2.120.10.30">
    <property type="entry name" value="TolB, C-terminal domain"/>
    <property type="match status" value="2"/>
</dbReference>
<dbReference type="InterPro" id="IPR001258">
    <property type="entry name" value="NHL_repeat"/>
</dbReference>
<name>A0A7Z2VKI2_9BACL</name>
<dbReference type="InterPro" id="IPR011042">
    <property type="entry name" value="6-blade_b-propeller_TolB-like"/>
</dbReference>
<evidence type="ECO:0000313" key="11">
    <source>
        <dbReference type="Proteomes" id="UP000502248"/>
    </source>
</evidence>